<name>A0AAU7U3E5_9GAMM</name>
<keyword evidence="2" id="KW-0255">Endonuclease</keyword>
<dbReference type="RefSeq" id="WP_350262501.1">
    <property type="nucleotide sequence ID" value="NZ_CP158294.1"/>
</dbReference>
<dbReference type="REBASE" id="837917">
    <property type="entry name" value="PspBJ2ORF24410P"/>
</dbReference>
<dbReference type="GO" id="GO:0004519">
    <property type="term" value="F:endonuclease activity"/>
    <property type="evidence" value="ECO:0007669"/>
    <property type="project" value="UniProtKB-KW"/>
</dbReference>
<organism evidence="2">
    <name type="scientific">Pantoea sp. BJ2</name>
    <dbReference type="NCBI Taxonomy" id="3141322"/>
    <lineage>
        <taxon>Bacteria</taxon>
        <taxon>Pseudomonadati</taxon>
        <taxon>Pseudomonadota</taxon>
        <taxon>Gammaproteobacteria</taxon>
        <taxon>Enterobacterales</taxon>
        <taxon>Erwiniaceae</taxon>
        <taxon>Pantoea</taxon>
    </lineage>
</organism>
<keyword evidence="2" id="KW-0540">Nuclease</keyword>
<dbReference type="InterPro" id="IPR022009">
    <property type="entry name" value="Resctriction_endonuc_II_NotI"/>
</dbReference>
<accession>A0AAU7U3E5</accession>
<gene>
    <name evidence="2" type="ORF">AAF463_24415</name>
</gene>
<dbReference type="AlphaFoldDB" id="A0AAU7U3E5"/>
<dbReference type="EMBL" id="CP158294">
    <property type="protein sequence ID" value="XBV47475.1"/>
    <property type="molecule type" value="Genomic_DNA"/>
</dbReference>
<feature type="domain" description="Restriction endonuclease type II NotI" evidence="1">
    <location>
        <begin position="60"/>
        <end position="283"/>
    </location>
</feature>
<geneLocation type="plasmid" evidence="2">
    <name>plasmindB</name>
</geneLocation>
<protein>
    <submittedName>
        <fullName evidence="2">NotI family restriction endonuclease</fullName>
    </submittedName>
</protein>
<reference evidence="2" key="1">
    <citation type="submission" date="2024-06" db="EMBL/GenBank/DDBJ databases">
        <title>Multiomics insights into the TNT degradation mechanism by Pantoea sp. BJ2 isolated from an ammunition destruction site.</title>
        <authorList>
            <person name="Luo J."/>
        </authorList>
    </citation>
    <scope>NUCLEOTIDE SEQUENCE</scope>
    <source>
        <strain evidence="2">BJ2</strain>
        <plasmid evidence="2">plasmindB</plasmid>
    </source>
</reference>
<sequence length="351" mass="39096">MICFVKLTNAFLLNMDRKFKELTPRFGIGEWFGDNLIQLSGHERQHHASEVLKPKKDRKAQPCPFQARKQGAVCSKDGGVCSLRLYSYDVHPDNGRATGVPVSGKQGELRATCPYRFHEDLEIFRWVGETILGDPEPMLVGEVGFLEASASTDSEGGDDVGRIDMVLVSSKTSAGAPMDWAALEIQAVYFSGNAMRGEFEAFADNAVDWVIFPTGRRRPDYRSSGPKRLMPQLQIKVPTLRRWGKKMAVVVDRAFFDSIGEMDNVADISNADIAWFIVRFEEVEGEKRTRIVRDEVRFTTLERSVEGLTGGKPVALSIFENRISGKAMLTTPLAEPRNTLSLKGSEEDASN</sequence>
<evidence type="ECO:0000313" key="2">
    <source>
        <dbReference type="EMBL" id="XBV47475.1"/>
    </source>
</evidence>
<evidence type="ECO:0000259" key="1">
    <source>
        <dbReference type="Pfam" id="PF12183"/>
    </source>
</evidence>
<dbReference type="Pfam" id="PF12183">
    <property type="entry name" value="NotI"/>
    <property type="match status" value="1"/>
</dbReference>
<keyword evidence="2" id="KW-0614">Plasmid</keyword>
<keyword evidence="2" id="KW-0378">Hydrolase</keyword>
<proteinExistence type="predicted"/>